<proteinExistence type="predicted"/>
<evidence type="ECO:0000256" key="4">
    <source>
        <dbReference type="ARBA" id="ARBA00022989"/>
    </source>
</evidence>
<comment type="subcellular location">
    <subcellularLocation>
        <location evidence="1">Cell membrane</location>
        <topology evidence="1">Multi-pass membrane protein</topology>
    </subcellularLocation>
</comment>
<keyword evidence="5 6" id="KW-0472">Membrane</keyword>
<accession>A0A1H0DXS5</accession>
<feature type="transmembrane region" description="Helical" evidence="6">
    <location>
        <begin position="131"/>
        <end position="153"/>
    </location>
</feature>
<evidence type="ECO:0000256" key="2">
    <source>
        <dbReference type="ARBA" id="ARBA00022475"/>
    </source>
</evidence>
<evidence type="ECO:0000256" key="6">
    <source>
        <dbReference type="SAM" id="Phobius"/>
    </source>
</evidence>
<dbReference type="EMBL" id="FNIN01000006">
    <property type="protein sequence ID" value="SDN74823.1"/>
    <property type="molecule type" value="Genomic_DNA"/>
</dbReference>
<evidence type="ECO:0000256" key="1">
    <source>
        <dbReference type="ARBA" id="ARBA00004651"/>
    </source>
</evidence>
<dbReference type="AlphaFoldDB" id="A0A1H0DXS5"/>
<dbReference type="InterPro" id="IPR017039">
    <property type="entry name" value="Virul_fac_BrkB"/>
</dbReference>
<evidence type="ECO:0000313" key="7">
    <source>
        <dbReference type="EMBL" id="SDN74823.1"/>
    </source>
</evidence>
<keyword evidence="3 6" id="KW-0812">Transmembrane</keyword>
<feature type="transmembrane region" description="Helical" evidence="6">
    <location>
        <begin position="230"/>
        <end position="255"/>
    </location>
</feature>
<gene>
    <name evidence="7" type="ORF">SAMN04488516_10643</name>
</gene>
<organism evidence="7 8">
    <name type="scientific">Desulfonauticus submarinus</name>
    <dbReference type="NCBI Taxonomy" id="206665"/>
    <lineage>
        <taxon>Bacteria</taxon>
        <taxon>Pseudomonadati</taxon>
        <taxon>Thermodesulfobacteriota</taxon>
        <taxon>Desulfovibrionia</taxon>
        <taxon>Desulfovibrionales</taxon>
        <taxon>Desulfonauticaceae</taxon>
        <taxon>Desulfonauticus</taxon>
    </lineage>
</organism>
<reference evidence="7 8" key="1">
    <citation type="submission" date="2016-10" db="EMBL/GenBank/DDBJ databases">
        <authorList>
            <person name="de Groot N.N."/>
        </authorList>
    </citation>
    <scope>NUCLEOTIDE SEQUENCE [LARGE SCALE GENOMIC DNA]</scope>
    <source>
        <strain evidence="7 8">DSM 15269</strain>
    </source>
</reference>
<sequence>MSFIKHLLKTIWQSTKAFLRQQGFLYSAGLTFYALLSFIPLICLFLSLAGLFWGDTLLVQQFIQTKLAILPWAKKLVLNQLNNFLQSAPSFSGLSFIFIFWTSGLFFSALQTTFNFIYQKSLKKKYWHLPLPWLIGPLISISLLALMFIMQILKHIPNKFLPSIAPDIWTILGMGTIIFLLYQVLPAEKQPFWPSIYLSLCISFINEIITKFFSHILWNQPNYSLVYGTLSSIVLFLLWLNANMILILWGAYFLLYWTKNK</sequence>
<keyword evidence="4 6" id="KW-1133">Transmembrane helix</keyword>
<protein>
    <submittedName>
        <fullName evidence="7">Virulence factor BrkB</fullName>
    </submittedName>
</protein>
<evidence type="ECO:0000256" key="3">
    <source>
        <dbReference type="ARBA" id="ARBA00022692"/>
    </source>
</evidence>
<dbReference type="GO" id="GO:0005886">
    <property type="term" value="C:plasma membrane"/>
    <property type="evidence" value="ECO:0007669"/>
    <property type="project" value="UniProtKB-SubCell"/>
</dbReference>
<keyword evidence="8" id="KW-1185">Reference proteome</keyword>
<dbReference type="Proteomes" id="UP000199602">
    <property type="component" value="Unassembled WGS sequence"/>
</dbReference>
<dbReference type="PANTHER" id="PTHR30213">
    <property type="entry name" value="INNER MEMBRANE PROTEIN YHJD"/>
    <property type="match status" value="1"/>
</dbReference>
<feature type="transmembrane region" description="Helical" evidence="6">
    <location>
        <begin position="168"/>
        <end position="185"/>
    </location>
</feature>
<feature type="transmembrane region" description="Helical" evidence="6">
    <location>
        <begin position="24"/>
        <end position="53"/>
    </location>
</feature>
<dbReference type="NCBIfam" id="TIGR00765">
    <property type="entry name" value="yihY_not_rbn"/>
    <property type="match status" value="1"/>
</dbReference>
<evidence type="ECO:0000256" key="5">
    <source>
        <dbReference type="ARBA" id="ARBA00023136"/>
    </source>
</evidence>
<dbReference type="PIRSF" id="PIRSF035875">
    <property type="entry name" value="RNase_BN"/>
    <property type="match status" value="1"/>
</dbReference>
<feature type="transmembrane region" description="Helical" evidence="6">
    <location>
        <begin position="91"/>
        <end position="110"/>
    </location>
</feature>
<dbReference type="Pfam" id="PF03631">
    <property type="entry name" value="Virul_fac_BrkB"/>
    <property type="match status" value="1"/>
</dbReference>
<feature type="transmembrane region" description="Helical" evidence="6">
    <location>
        <begin position="197"/>
        <end position="218"/>
    </location>
</feature>
<dbReference type="OrthoDB" id="9797028at2"/>
<name>A0A1H0DXS5_9BACT</name>
<dbReference type="STRING" id="206665.SAMN04488516_10643"/>
<keyword evidence="2" id="KW-1003">Cell membrane</keyword>
<evidence type="ECO:0000313" key="8">
    <source>
        <dbReference type="Proteomes" id="UP000199602"/>
    </source>
</evidence>
<dbReference type="PANTHER" id="PTHR30213:SF0">
    <property type="entry name" value="UPF0761 MEMBRANE PROTEIN YIHY"/>
    <property type="match status" value="1"/>
</dbReference>
<dbReference type="RefSeq" id="WP_092065298.1">
    <property type="nucleotide sequence ID" value="NZ_FNIN01000006.1"/>
</dbReference>